<dbReference type="STRING" id="29571.SAMN05878437_1808"/>
<dbReference type="RefSeq" id="WP_331712876.1">
    <property type="nucleotide sequence ID" value="NZ_LT670847.1"/>
</dbReference>
<name>A0A1M7GYS0_9GAMM</name>
<comment type="similarity">
    <text evidence="2">Belongs to the UPF0382 family.</text>
</comment>
<dbReference type="FunCoup" id="A0A1M7GYS0">
    <property type="interactions" value="302"/>
</dbReference>
<evidence type="ECO:0000313" key="7">
    <source>
        <dbReference type="EMBL" id="SHM21512.1"/>
    </source>
</evidence>
<feature type="transmembrane region" description="Helical" evidence="6">
    <location>
        <begin position="61"/>
        <end position="78"/>
    </location>
</feature>
<dbReference type="Pfam" id="PF04241">
    <property type="entry name" value="DUF423"/>
    <property type="match status" value="1"/>
</dbReference>
<evidence type="ECO:0000256" key="4">
    <source>
        <dbReference type="ARBA" id="ARBA00022989"/>
    </source>
</evidence>
<feature type="transmembrane region" description="Helical" evidence="6">
    <location>
        <begin position="20"/>
        <end position="41"/>
    </location>
</feature>
<sequence>MPSEKRIPQEPSASRGYHKAAWCGVALSGAAAVMLGAYAAHGLSAWASEATIATVDTAVRYQMWHTLALVAVLIWQRLEPQARLWPVMALWALGIAAFSGSLYALALGGLGVGLLTPLGGLLLIAGWLALGIAACRPATSR</sequence>
<evidence type="ECO:0000256" key="6">
    <source>
        <dbReference type="SAM" id="Phobius"/>
    </source>
</evidence>
<evidence type="ECO:0000256" key="5">
    <source>
        <dbReference type="ARBA" id="ARBA00023136"/>
    </source>
</evidence>
<reference evidence="7 8" key="1">
    <citation type="submission" date="2016-11" db="EMBL/GenBank/DDBJ databases">
        <authorList>
            <person name="Jaros S."/>
            <person name="Januszkiewicz K."/>
            <person name="Wedrychowicz H."/>
        </authorList>
    </citation>
    <scope>NUCLEOTIDE SEQUENCE [LARGE SCALE GENOMIC DNA]</scope>
    <source>
        <strain evidence="7 8">ACAM 12</strain>
    </source>
</reference>
<evidence type="ECO:0000256" key="2">
    <source>
        <dbReference type="ARBA" id="ARBA00009694"/>
    </source>
</evidence>
<evidence type="ECO:0000256" key="3">
    <source>
        <dbReference type="ARBA" id="ARBA00022692"/>
    </source>
</evidence>
<keyword evidence="4 6" id="KW-1133">Transmembrane helix</keyword>
<dbReference type="GO" id="GO:0016020">
    <property type="term" value="C:membrane"/>
    <property type="evidence" value="ECO:0007669"/>
    <property type="project" value="UniProtKB-SubCell"/>
</dbReference>
<dbReference type="Proteomes" id="UP000190911">
    <property type="component" value="Chromosome I"/>
</dbReference>
<dbReference type="InterPro" id="IPR006696">
    <property type="entry name" value="DUF423"/>
</dbReference>
<gene>
    <name evidence="7" type="ORF">SAMN05878437_1808</name>
</gene>
<evidence type="ECO:0000256" key="1">
    <source>
        <dbReference type="ARBA" id="ARBA00004141"/>
    </source>
</evidence>
<protein>
    <submittedName>
        <fullName evidence="7">Uncharacterized membrane protein YgdD, TMEM256/DUF423 family</fullName>
    </submittedName>
</protein>
<dbReference type="PANTHER" id="PTHR43461">
    <property type="entry name" value="TRANSMEMBRANE PROTEIN 256"/>
    <property type="match status" value="1"/>
</dbReference>
<accession>A0A1M7GYS0</accession>
<dbReference type="InParanoid" id="A0A1M7GYS0"/>
<keyword evidence="3 6" id="KW-0812">Transmembrane</keyword>
<keyword evidence="8" id="KW-1185">Reference proteome</keyword>
<feature type="transmembrane region" description="Helical" evidence="6">
    <location>
        <begin position="112"/>
        <end position="135"/>
    </location>
</feature>
<dbReference type="AlphaFoldDB" id="A0A1M7GYS0"/>
<organism evidence="7 8">
    <name type="scientific">Vreelandella subglaciescola</name>
    <dbReference type="NCBI Taxonomy" id="29571"/>
    <lineage>
        <taxon>Bacteria</taxon>
        <taxon>Pseudomonadati</taxon>
        <taxon>Pseudomonadota</taxon>
        <taxon>Gammaproteobacteria</taxon>
        <taxon>Oceanospirillales</taxon>
        <taxon>Halomonadaceae</taxon>
        <taxon>Vreelandella</taxon>
    </lineage>
</organism>
<evidence type="ECO:0000313" key="8">
    <source>
        <dbReference type="Proteomes" id="UP000190911"/>
    </source>
</evidence>
<feature type="transmembrane region" description="Helical" evidence="6">
    <location>
        <begin position="85"/>
        <end position="106"/>
    </location>
</feature>
<proteinExistence type="inferred from homology"/>
<dbReference type="EMBL" id="LT670847">
    <property type="protein sequence ID" value="SHM21512.1"/>
    <property type="molecule type" value="Genomic_DNA"/>
</dbReference>
<comment type="subcellular location">
    <subcellularLocation>
        <location evidence="1">Membrane</location>
        <topology evidence="1">Multi-pass membrane protein</topology>
    </subcellularLocation>
</comment>
<dbReference type="PANTHER" id="PTHR43461:SF1">
    <property type="entry name" value="TRANSMEMBRANE PROTEIN 256"/>
    <property type="match status" value="1"/>
</dbReference>
<keyword evidence="5 6" id="KW-0472">Membrane</keyword>